<keyword evidence="2 5" id="KW-0547">Nucleotide-binding</keyword>
<sequence length="502" mass="54252">MPASPLPPAHGPAQAAAPTLSHQDALPSGTRLGEFQILRVLGMGGFAIVYLAFDVILERQVAIKEYLPASLAARSSNKRVVLRTRSRSHAQTFATGLRSFVNEAKLLARFDHPSLVKVYRFWEANNTAYMVMPYYKGVTLQAACREMIGPPTEAWLRALLMPLLGALEEMHAHSCYHRDIAPDNILLLENGQPVLLDFGAARRVIADRTQNLTAILKPSFAPIEQYADASHLKQGPWTDLYALAAVVHYCLSHEAPMPSVARALQDQLKPAREVARHLSSAYPHRRYGDTLLKTIDWAMAVRPQDRPQSVAEFRAALDGRVAAAAPARAPRAPARIKPQTPTNDAFGPTVPQAPRPRRPKRPVTRPPGRIATRPPLRPRRSPRLTAAVAFGAAALLLIGAWWWGGERDDSAHTGSSRAPAVQPAGSEPPPVDPGLVGPHEAAAALSRTAHRPASEDAACSARGPQEQRVGAARDGSGAGSITSTAPCRQPAGSWRRSPRGAL</sequence>
<keyword evidence="4 5" id="KW-0067">ATP-binding</keyword>
<dbReference type="InterPro" id="IPR008266">
    <property type="entry name" value="Tyr_kinase_AS"/>
</dbReference>
<dbReference type="Pfam" id="PF00069">
    <property type="entry name" value="Pkinase"/>
    <property type="match status" value="1"/>
</dbReference>
<dbReference type="InterPro" id="IPR017441">
    <property type="entry name" value="Protein_kinase_ATP_BS"/>
</dbReference>
<dbReference type="PANTHER" id="PTHR43289">
    <property type="entry name" value="MITOGEN-ACTIVATED PROTEIN KINASE KINASE KINASE 20-RELATED"/>
    <property type="match status" value="1"/>
</dbReference>
<evidence type="ECO:0000256" key="5">
    <source>
        <dbReference type="PROSITE-ProRule" id="PRU10141"/>
    </source>
</evidence>
<evidence type="ECO:0000256" key="2">
    <source>
        <dbReference type="ARBA" id="ARBA00022741"/>
    </source>
</evidence>
<name>A0A0G3BUY5_9BURK</name>
<feature type="region of interest" description="Disordered" evidence="6">
    <location>
        <begin position="408"/>
        <end position="502"/>
    </location>
</feature>
<keyword evidence="9" id="KW-0723">Serine/threonine-protein kinase</keyword>
<feature type="compositionally biased region" description="Pro residues" evidence="6">
    <location>
        <begin position="1"/>
        <end position="10"/>
    </location>
</feature>
<reference evidence="9 10" key="1">
    <citation type="submission" date="2015-05" db="EMBL/GenBank/DDBJ databases">
        <authorList>
            <person name="Tang B."/>
            <person name="Yu Y."/>
        </authorList>
    </citation>
    <scope>NUCLEOTIDE SEQUENCE [LARGE SCALE GENOMIC DNA]</scope>
    <source>
        <strain evidence="9 10">DSM 7029</strain>
    </source>
</reference>
<accession>A0A0G3BUY5</accession>
<evidence type="ECO:0000256" key="4">
    <source>
        <dbReference type="ARBA" id="ARBA00022840"/>
    </source>
</evidence>
<dbReference type="PROSITE" id="PS00107">
    <property type="entry name" value="PROTEIN_KINASE_ATP"/>
    <property type="match status" value="1"/>
</dbReference>
<feature type="transmembrane region" description="Helical" evidence="7">
    <location>
        <begin position="384"/>
        <end position="403"/>
    </location>
</feature>
<evidence type="ECO:0000259" key="8">
    <source>
        <dbReference type="PROSITE" id="PS50011"/>
    </source>
</evidence>
<dbReference type="Gene3D" id="3.30.200.20">
    <property type="entry name" value="Phosphorylase Kinase, domain 1"/>
    <property type="match status" value="1"/>
</dbReference>
<keyword evidence="3 9" id="KW-0418">Kinase</keyword>
<dbReference type="AlphaFoldDB" id="A0A0G3BUY5"/>
<dbReference type="GO" id="GO:0004713">
    <property type="term" value="F:protein tyrosine kinase activity"/>
    <property type="evidence" value="ECO:0007669"/>
    <property type="project" value="InterPro"/>
</dbReference>
<organism evidence="9 10">
    <name type="scientific">Caldimonas brevitalea</name>
    <dbReference type="NCBI Taxonomy" id="413882"/>
    <lineage>
        <taxon>Bacteria</taxon>
        <taxon>Pseudomonadati</taxon>
        <taxon>Pseudomonadota</taxon>
        <taxon>Betaproteobacteria</taxon>
        <taxon>Burkholderiales</taxon>
        <taxon>Sphaerotilaceae</taxon>
        <taxon>Caldimonas</taxon>
    </lineage>
</organism>
<dbReference type="GO" id="GO:0005524">
    <property type="term" value="F:ATP binding"/>
    <property type="evidence" value="ECO:0007669"/>
    <property type="project" value="UniProtKB-UniRule"/>
</dbReference>
<feature type="transmembrane region" description="Helical" evidence="7">
    <location>
        <begin position="37"/>
        <end position="57"/>
    </location>
</feature>
<dbReference type="PROSITE" id="PS50011">
    <property type="entry name" value="PROTEIN_KINASE_DOM"/>
    <property type="match status" value="1"/>
</dbReference>
<evidence type="ECO:0000256" key="1">
    <source>
        <dbReference type="ARBA" id="ARBA00022679"/>
    </source>
</evidence>
<dbReference type="PATRIC" id="fig|413882.6.peg.3786"/>
<gene>
    <name evidence="9" type="ORF">AAW51_3624</name>
</gene>
<dbReference type="InterPro" id="IPR011009">
    <property type="entry name" value="Kinase-like_dom_sf"/>
</dbReference>
<dbReference type="InterPro" id="IPR020635">
    <property type="entry name" value="Tyr_kinase_cat_dom"/>
</dbReference>
<evidence type="ECO:0000313" key="9">
    <source>
        <dbReference type="EMBL" id="AKJ30315.1"/>
    </source>
</evidence>
<keyword evidence="1" id="KW-0808">Transferase</keyword>
<keyword evidence="7" id="KW-0812">Transmembrane</keyword>
<evidence type="ECO:0000313" key="10">
    <source>
        <dbReference type="Proteomes" id="UP000035352"/>
    </source>
</evidence>
<dbReference type="STRING" id="413882.AAW51_3624"/>
<protein>
    <submittedName>
        <fullName evidence="9">Serine/threonine protein kinase</fullName>
    </submittedName>
</protein>
<keyword evidence="10" id="KW-1185">Reference proteome</keyword>
<feature type="binding site" evidence="5">
    <location>
        <position position="64"/>
    </location>
    <ligand>
        <name>ATP</name>
        <dbReference type="ChEBI" id="CHEBI:30616"/>
    </ligand>
</feature>
<evidence type="ECO:0000256" key="7">
    <source>
        <dbReference type="SAM" id="Phobius"/>
    </source>
</evidence>
<dbReference type="SUPFAM" id="SSF56112">
    <property type="entry name" value="Protein kinase-like (PK-like)"/>
    <property type="match status" value="1"/>
</dbReference>
<feature type="region of interest" description="Disordered" evidence="6">
    <location>
        <begin position="324"/>
        <end position="382"/>
    </location>
</feature>
<keyword evidence="7" id="KW-0472">Membrane</keyword>
<feature type="compositionally biased region" description="Low complexity" evidence="6">
    <location>
        <begin position="324"/>
        <end position="335"/>
    </location>
</feature>
<keyword evidence="7" id="KW-1133">Transmembrane helix</keyword>
<dbReference type="PROSITE" id="PS00109">
    <property type="entry name" value="PROTEIN_KINASE_TYR"/>
    <property type="match status" value="1"/>
</dbReference>
<feature type="region of interest" description="Disordered" evidence="6">
    <location>
        <begin position="1"/>
        <end position="21"/>
    </location>
</feature>
<evidence type="ECO:0000256" key="6">
    <source>
        <dbReference type="SAM" id="MobiDB-lite"/>
    </source>
</evidence>
<dbReference type="GO" id="GO:0004674">
    <property type="term" value="F:protein serine/threonine kinase activity"/>
    <property type="evidence" value="ECO:0007669"/>
    <property type="project" value="UniProtKB-KW"/>
</dbReference>
<dbReference type="InterPro" id="IPR000719">
    <property type="entry name" value="Prot_kinase_dom"/>
</dbReference>
<dbReference type="EMBL" id="CP011371">
    <property type="protein sequence ID" value="AKJ30315.1"/>
    <property type="molecule type" value="Genomic_DNA"/>
</dbReference>
<feature type="domain" description="Protein kinase" evidence="8">
    <location>
        <begin position="35"/>
        <end position="321"/>
    </location>
</feature>
<dbReference type="CDD" id="cd14014">
    <property type="entry name" value="STKc_PknB_like"/>
    <property type="match status" value="1"/>
</dbReference>
<dbReference type="PANTHER" id="PTHR43289:SF34">
    <property type="entry name" value="SERINE_THREONINE-PROTEIN KINASE YBDM-RELATED"/>
    <property type="match status" value="1"/>
</dbReference>
<dbReference type="Gene3D" id="1.10.510.10">
    <property type="entry name" value="Transferase(Phosphotransferase) domain 1"/>
    <property type="match status" value="1"/>
</dbReference>
<dbReference type="RefSeq" id="WP_053013712.1">
    <property type="nucleotide sequence ID" value="NZ_CP011371.1"/>
</dbReference>
<proteinExistence type="predicted"/>
<dbReference type="KEGG" id="pbh:AAW51_3624"/>
<dbReference type="OrthoDB" id="9801841at2"/>
<dbReference type="SMART" id="SM00219">
    <property type="entry name" value="TyrKc"/>
    <property type="match status" value="1"/>
</dbReference>
<dbReference type="Proteomes" id="UP000035352">
    <property type="component" value="Chromosome"/>
</dbReference>
<evidence type="ECO:0000256" key="3">
    <source>
        <dbReference type="ARBA" id="ARBA00022777"/>
    </source>
</evidence>